<dbReference type="Gene3D" id="3.10.450.50">
    <property type="match status" value="1"/>
</dbReference>
<protein>
    <submittedName>
        <fullName evidence="2">Unannotated protein</fullName>
    </submittedName>
</protein>
<organism evidence="2">
    <name type="scientific">freshwater metagenome</name>
    <dbReference type="NCBI Taxonomy" id="449393"/>
    <lineage>
        <taxon>unclassified sequences</taxon>
        <taxon>metagenomes</taxon>
        <taxon>ecological metagenomes</taxon>
    </lineage>
</organism>
<accession>A0A6J7F7T5</accession>
<reference evidence="2" key="1">
    <citation type="submission" date="2020-05" db="EMBL/GenBank/DDBJ databases">
        <authorList>
            <person name="Chiriac C."/>
            <person name="Salcher M."/>
            <person name="Ghai R."/>
            <person name="Kavagutti S V."/>
        </authorList>
    </citation>
    <scope>NUCLEOTIDE SEQUENCE</scope>
</reference>
<gene>
    <name evidence="2" type="ORF">UFOPK3376_02832</name>
</gene>
<sequence length="161" mass="18583">MEQQSEFDSIVEVTYAYAAGIDRRDWDMYREVFTDPCEFDFSSFNSAAPATFTPDQWTAGVRAVNGSFDATQHQMTNHLVQFHDADHATCVVELRAQHWFSPITMAEFGLPDTVNWCELGGHYTNSMSRADGIWRISRCHLTVRWRTGNEGVFDLARKRYR</sequence>
<dbReference type="InterPro" id="IPR032710">
    <property type="entry name" value="NTF2-like_dom_sf"/>
</dbReference>
<name>A0A6J7F7T5_9ZZZZ</name>
<dbReference type="AlphaFoldDB" id="A0A6J7F7T5"/>
<dbReference type="Pfam" id="PF13577">
    <property type="entry name" value="SnoaL_4"/>
    <property type="match status" value="1"/>
</dbReference>
<dbReference type="EMBL" id="CAFBLP010000109">
    <property type="protein sequence ID" value="CAB4891001.1"/>
    <property type="molecule type" value="Genomic_DNA"/>
</dbReference>
<dbReference type="InterPro" id="IPR037401">
    <property type="entry name" value="SnoaL-like"/>
</dbReference>
<feature type="domain" description="SnoaL-like" evidence="1">
    <location>
        <begin position="9"/>
        <end position="139"/>
    </location>
</feature>
<evidence type="ECO:0000259" key="1">
    <source>
        <dbReference type="Pfam" id="PF13577"/>
    </source>
</evidence>
<evidence type="ECO:0000313" key="2">
    <source>
        <dbReference type="EMBL" id="CAB4891001.1"/>
    </source>
</evidence>
<proteinExistence type="predicted"/>
<dbReference type="SUPFAM" id="SSF54427">
    <property type="entry name" value="NTF2-like"/>
    <property type="match status" value="1"/>
</dbReference>